<organism evidence="2 3">
    <name type="scientific">Daejeonella lutea</name>
    <dbReference type="NCBI Taxonomy" id="572036"/>
    <lineage>
        <taxon>Bacteria</taxon>
        <taxon>Pseudomonadati</taxon>
        <taxon>Bacteroidota</taxon>
        <taxon>Sphingobacteriia</taxon>
        <taxon>Sphingobacteriales</taxon>
        <taxon>Sphingobacteriaceae</taxon>
        <taxon>Daejeonella</taxon>
    </lineage>
</organism>
<feature type="chain" id="PRO_5013001727" description="Lipocalin-like domain-containing protein" evidence="1">
    <location>
        <begin position="24"/>
        <end position="133"/>
    </location>
</feature>
<evidence type="ECO:0000313" key="3">
    <source>
        <dbReference type="Proteomes" id="UP000189981"/>
    </source>
</evidence>
<gene>
    <name evidence="2" type="ORF">SAMN05661099_0696</name>
</gene>
<accession>A0A1T5AG87</accession>
<sequence length="133" mass="14734">MKKLKTTALLAICLILITGCSSNGVEGKWQYAGGVYNGKARKAATEFLMQRTYTSDTYEAYLLEGQLEPELYNSGSYEIKGDSILITSKFSSQPSQNDNVTVAYKFKTEGDKMITSGVLPNGMVVEEHWKKVD</sequence>
<evidence type="ECO:0008006" key="4">
    <source>
        <dbReference type="Google" id="ProtNLM"/>
    </source>
</evidence>
<dbReference type="STRING" id="572036.SAMN05661099_0696"/>
<evidence type="ECO:0000256" key="1">
    <source>
        <dbReference type="SAM" id="SignalP"/>
    </source>
</evidence>
<dbReference type="OrthoDB" id="797882at2"/>
<name>A0A1T5AG87_9SPHI</name>
<dbReference type="PROSITE" id="PS51257">
    <property type="entry name" value="PROKAR_LIPOPROTEIN"/>
    <property type="match status" value="1"/>
</dbReference>
<keyword evidence="3" id="KW-1185">Reference proteome</keyword>
<keyword evidence="1" id="KW-0732">Signal</keyword>
<dbReference type="Proteomes" id="UP000189981">
    <property type="component" value="Unassembled WGS sequence"/>
</dbReference>
<dbReference type="EMBL" id="FUYR01000001">
    <property type="protein sequence ID" value="SKB34032.1"/>
    <property type="molecule type" value="Genomic_DNA"/>
</dbReference>
<feature type="signal peptide" evidence="1">
    <location>
        <begin position="1"/>
        <end position="23"/>
    </location>
</feature>
<dbReference type="RefSeq" id="WP_079701254.1">
    <property type="nucleotide sequence ID" value="NZ_FUYR01000001.1"/>
</dbReference>
<protein>
    <recommendedName>
        <fullName evidence="4">Lipocalin-like domain-containing protein</fullName>
    </recommendedName>
</protein>
<evidence type="ECO:0000313" key="2">
    <source>
        <dbReference type="EMBL" id="SKB34032.1"/>
    </source>
</evidence>
<reference evidence="3" key="1">
    <citation type="submission" date="2017-02" db="EMBL/GenBank/DDBJ databases">
        <authorList>
            <person name="Varghese N."/>
            <person name="Submissions S."/>
        </authorList>
    </citation>
    <scope>NUCLEOTIDE SEQUENCE [LARGE SCALE GENOMIC DNA]</scope>
    <source>
        <strain evidence="3">DSM 22385</strain>
    </source>
</reference>
<proteinExistence type="predicted"/>
<dbReference type="AlphaFoldDB" id="A0A1T5AG87"/>